<proteinExistence type="predicted"/>
<dbReference type="RefSeq" id="WP_275821033.1">
    <property type="nucleotide sequence ID" value="NZ_JARHUD010000003.1"/>
</dbReference>
<dbReference type="Proteomes" id="UP001215503">
    <property type="component" value="Unassembled WGS sequence"/>
</dbReference>
<dbReference type="InterPro" id="IPR050902">
    <property type="entry name" value="ABC_Transporter_SBP"/>
</dbReference>
<dbReference type="Gene3D" id="3.40.50.1980">
    <property type="entry name" value="Nitrogenase molybdenum iron protein domain"/>
    <property type="match status" value="2"/>
</dbReference>
<dbReference type="PANTHER" id="PTHR30535">
    <property type="entry name" value="VITAMIN B12-BINDING PROTEIN"/>
    <property type="match status" value="1"/>
</dbReference>
<gene>
    <name evidence="3" type="ORF">P2G67_06005</name>
</gene>
<reference evidence="3 4" key="1">
    <citation type="submission" date="2023-03" db="EMBL/GenBank/DDBJ databases">
        <title>Fodinicurvata sp. CAU 1616 isolated from sea sendiment.</title>
        <authorList>
            <person name="Kim W."/>
        </authorList>
    </citation>
    <scope>NUCLEOTIDE SEQUENCE [LARGE SCALE GENOMIC DNA]</scope>
    <source>
        <strain evidence="3 4">CAU 1616</strain>
    </source>
</reference>
<evidence type="ECO:0000313" key="3">
    <source>
        <dbReference type="EMBL" id="MDF2095524.1"/>
    </source>
</evidence>
<feature type="signal peptide" evidence="1">
    <location>
        <begin position="1"/>
        <end position="28"/>
    </location>
</feature>
<accession>A0ABT5YKR9</accession>
<evidence type="ECO:0000313" key="4">
    <source>
        <dbReference type="Proteomes" id="UP001215503"/>
    </source>
</evidence>
<sequence>MRFICKVCRWPSWLAALLLAFGPSVGWAETPSRIVSLNLCADELLLRLADREDIASVTFLAADSRVSSVADQVESLPLNRGRAEEILPLKPDLVLAEPYTTRSTVELLRRLEVPILDVAVPSTLEEVEAQIAEVSAALGRPDRGQAMIKSMRQAQARLGPPPEGPRPLAAVYRPNGFLVGPGTLVDEILRLAGFRNLASEGLQNHNGVLSIETLLWHRPDLLVLNSIEEPMPSLAHEVLSHPALEDAFPEMQRVVVHPALWSCGGPGLMEALAKLRSAAKRLAMGSGE</sequence>
<organism evidence="3 4">
    <name type="scientific">Aquibaculum arenosum</name>
    <dbReference type="NCBI Taxonomy" id="3032591"/>
    <lineage>
        <taxon>Bacteria</taxon>
        <taxon>Pseudomonadati</taxon>
        <taxon>Pseudomonadota</taxon>
        <taxon>Alphaproteobacteria</taxon>
        <taxon>Rhodospirillales</taxon>
        <taxon>Rhodovibrionaceae</taxon>
        <taxon>Aquibaculum</taxon>
    </lineage>
</organism>
<comment type="caution">
    <text evidence="3">The sequence shown here is derived from an EMBL/GenBank/DDBJ whole genome shotgun (WGS) entry which is preliminary data.</text>
</comment>
<evidence type="ECO:0000256" key="1">
    <source>
        <dbReference type="SAM" id="SignalP"/>
    </source>
</evidence>
<protein>
    <submittedName>
        <fullName evidence="3">ABC transporter substrate-binding protein</fullName>
    </submittedName>
</protein>
<dbReference type="SUPFAM" id="SSF53807">
    <property type="entry name" value="Helical backbone' metal receptor"/>
    <property type="match status" value="1"/>
</dbReference>
<feature type="domain" description="Fe/B12 periplasmic-binding" evidence="2">
    <location>
        <begin position="33"/>
        <end position="286"/>
    </location>
</feature>
<feature type="chain" id="PRO_5046669384" evidence="1">
    <location>
        <begin position="29"/>
        <end position="288"/>
    </location>
</feature>
<dbReference type="Pfam" id="PF01497">
    <property type="entry name" value="Peripla_BP_2"/>
    <property type="match status" value="1"/>
</dbReference>
<dbReference type="InterPro" id="IPR002491">
    <property type="entry name" value="ABC_transptr_periplasmic_BD"/>
</dbReference>
<dbReference type="PANTHER" id="PTHR30535:SF34">
    <property type="entry name" value="MOLYBDATE-BINDING PROTEIN MOLA"/>
    <property type="match status" value="1"/>
</dbReference>
<name>A0ABT5YKR9_9PROT</name>
<dbReference type="PROSITE" id="PS50983">
    <property type="entry name" value="FE_B12_PBP"/>
    <property type="match status" value="1"/>
</dbReference>
<keyword evidence="4" id="KW-1185">Reference proteome</keyword>
<keyword evidence="1" id="KW-0732">Signal</keyword>
<dbReference type="EMBL" id="JARHUD010000003">
    <property type="protein sequence ID" value="MDF2095524.1"/>
    <property type="molecule type" value="Genomic_DNA"/>
</dbReference>
<evidence type="ECO:0000259" key="2">
    <source>
        <dbReference type="PROSITE" id="PS50983"/>
    </source>
</evidence>